<protein>
    <submittedName>
        <fullName evidence="3">Zinc-binding dehydrogenase</fullName>
    </submittedName>
</protein>
<dbReference type="SUPFAM" id="SSF50129">
    <property type="entry name" value="GroES-like"/>
    <property type="match status" value="1"/>
</dbReference>
<dbReference type="RefSeq" id="WP_099909361.1">
    <property type="nucleotide sequence ID" value="NZ_AWWI01000020.1"/>
</dbReference>
<feature type="domain" description="Enoyl reductase (ER)" evidence="2">
    <location>
        <begin position="10"/>
        <end position="304"/>
    </location>
</feature>
<sequence>MKAAIIRDYDTHIEIADIDPPALHDGSVLIAVHAASVNPIDYILQSGAMKDDMPLTFPHVMGYDVSGKITQVGGDVTGFEVGDAVFARANQEDAGAIAQTARLKADDMALKPANISHEDAASVPLAGLTAWQALISKAGLKAGDKVLIHAGSGGVGTLAIQIAKHFSAHVATTCSPRNADLVRELGADVVVDYHSQAFDEELSDYDIVFDMLGGDTLKRSFKVLKKGGTLVSIKGQDTDNLAEKHGVRFEWFFMEPDGAMLADLAQLMEDGIVRPVVDRVYPMSETTEAYAALKDGHAVGKIVVTIDRA</sequence>
<dbReference type="Proteomes" id="UP000231259">
    <property type="component" value="Unassembled WGS sequence"/>
</dbReference>
<dbReference type="PANTHER" id="PTHR11695:SF294">
    <property type="entry name" value="RETICULON-4-INTERACTING PROTEIN 1, MITOCHONDRIAL"/>
    <property type="match status" value="1"/>
</dbReference>
<dbReference type="InterPro" id="IPR020843">
    <property type="entry name" value="ER"/>
</dbReference>
<gene>
    <name evidence="3" type="ORF">P775_01935</name>
</gene>
<evidence type="ECO:0000313" key="4">
    <source>
        <dbReference type="Proteomes" id="UP000231259"/>
    </source>
</evidence>
<dbReference type="SUPFAM" id="SSF51735">
    <property type="entry name" value="NAD(P)-binding Rossmann-fold domains"/>
    <property type="match status" value="1"/>
</dbReference>
<dbReference type="SMART" id="SM00829">
    <property type="entry name" value="PKS_ER"/>
    <property type="match status" value="1"/>
</dbReference>
<dbReference type="InterPro" id="IPR002364">
    <property type="entry name" value="Quin_OxRdtase/zeta-crystal_CS"/>
</dbReference>
<dbReference type="PROSITE" id="PS01162">
    <property type="entry name" value="QOR_ZETA_CRYSTAL"/>
    <property type="match status" value="1"/>
</dbReference>
<dbReference type="AlphaFoldDB" id="A0A2G8RK41"/>
<keyword evidence="1" id="KW-0560">Oxidoreductase</keyword>
<dbReference type="EMBL" id="AWWI01000020">
    <property type="protein sequence ID" value="PIL21907.1"/>
    <property type="molecule type" value="Genomic_DNA"/>
</dbReference>
<keyword evidence="4" id="KW-1185">Reference proteome</keyword>
<dbReference type="Pfam" id="PF08240">
    <property type="entry name" value="ADH_N"/>
    <property type="match status" value="1"/>
</dbReference>
<dbReference type="OrthoDB" id="5295340at2"/>
<dbReference type="GO" id="GO:0016491">
    <property type="term" value="F:oxidoreductase activity"/>
    <property type="evidence" value="ECO:0007669"/>
    <property type="project" value="UniProtKB-KW"/>
</dbReference>
<dbReference type="InterPro" id="IPR050700">
    <property type="entry name" value="YIM1/Zinc_Alcohol_DH_Fams"/>
</dbReference>
<reference evidence="3 4" key="1">
    <citation type="submission" date="2013-09" db="EMBL/GenBank/DDBJ databases">
        <title>Genome sequencing of Phaeobacter antarcticus sp. nov. SM1211.</title>
        <authorList>
            <person name="Zhang X.-Y."/>
            <person name="Liu C."/>
            <person name="Chen X.-L."/>
            <person name="Xie B.-B."/>
            <person name="Qin Q.-L."/>
            <person name="Rong J.-C."/>
            <person name="Zhang Y.-Z."/>
        </authorList>
    </citation>
    <scope>NUCLEOTIDE SEQUENCE [LARGE SCALE GENOMIC DNA]</scope>
    <source>
        <strain evidence="3 4">SM1211</strain>
    </source>
</reference>
<dbReference type="GO" id="GO:0008270">
    <property type="term" value="F:zinc ion binding"/>
    <property type="evidence" value="ECO:0007669"/>
    <property type="project" value="InterPro"/>
</dbReference>
<accession>A0A2G8RK41</accession>
<proteinExistence type="predicted"/>
<evidence type="ECO:0000259" key="2">
    <source>
        <dbReference type="SMART" id="SM00829"/>
    </source>
</evidence>
<evidence type="ECO:0000313" key="3">
    <source>
        <dbReference type="EMBL" id="PIL21907.1"/>
    </source>
</evidence>
<evidence type="ECO:0000256" key="1">
    <source>
        <dbReference type="ARBA" id="ARBA00023002"/>
    </source>
</evidence>
<dbReference type="PANTHER" id="PTHR11695">
    <property type="entry name" value="ALCOHOL DEHYDROGENASE RELATED"/>
    <property type="match status" value="1"/>
</dbReference>
<dbReference type="Gene3D" id="3.40.50.720">
    <property type="entry name" value="NAD(P)-binding Rossmann-like Domain"/>
    <property type="match status" value="1"/>
</dbReference>
<organism evidence="3 4">
    <name type="scientific">Puniceibacterium antarcticum</name>
    <dbReference type="NCBI Taxonomy" id="1206336"/>
    <lineage>
        <taxon>Bacteria</taxon>
        <taxon>Pseudomonadati</taxon>
        <taxon>Pseudomonadota</taxon>
        <taxon>Alphaproteobacteria</taxon>
        <taxon>Rhodobacterales</taxon>
        <taxon>Paracoccaceae</taxon>
        <taxon>Puniceibacterium</taxon>
    </lineage>
</organism>
<dbReference type="InterPro" id="IPR011032">
    <property type="entry name" value="GroES-like_sf"/>
</dbReference>
<name>A0A2G8RK41_9RHOB</name>
<dbReference type="InterPro" id="IPR036291">
    <property type="entry name" value="NAD(P)-bd_dom_sf"/>
</dbReference>
<dbReference type="InterPro" id="IPR013154">
    <property type="entry name" value="ADH-like_N"/>
</dbReference>
<comment type="caution">
    <text evidence="3">The sequence shown here is derived from an EMBL/GenBank/DDBJ whole genome shotgun (WGS) entry which is preliminary data.</text>
</comment>
<dbReference type="Pfam" id="PF13602">
    <property type="entry name" value="ADH_zinc_N_2"/>
    <property type="match status" value="1"/>
</dbReference>
<dbReference type="Gene3D" id="3.90.180.10">
    <property type="entry name" value="Medium-chain alcohol dehydrogenases, catalytic domain"/>
    <property type="match status" value="1"/>
</dbReference>
<dbReference type="CDD" id="cd05289">
    <property type="entry name" value="MDR_like_2"/>
    <property type="match status" value="1"/>
</dbReference>